<name>X6ND46_RETFI</name>
<keyword evidence="4 8" id="KW-0812">Transmembrane</keyword>
<feature type="transmembrane region" description="Helical" evidence="8">
    <location>
        <begin position="374"/>
        <end position="393"/>
    </location>
</feature>
<dbReference type="SUPFAM" id="SSF82866">
    <property type="entry name" value="Multidrug efflux transporter AcrB transmembrane domain"/>
    <property type="match status" value="1"/>
</dbReference>
<keyword evidence="5 8" id="KW-1133">Transmembrane helix</keyword>
<evidence type="ECO:0000256" key="8">
    <source>
        <dbReference type="SAM" id="Phobius"/>
    </source>
</evidence>
<evidence type="ECO:0000256" key="6">
    <source>
        <dbReference type="ARBA" id="ARBA00023136"/>
    </source>
</evidence>
<evidence type="ECO:0000256" key="4">
    <source>
        <dbReference type="ARBA" id="ARBA00022692"/>
    </source>
</evidence>
<feature type="compositionally biased region" description="Acidic residues" evidence="7">
    <location>
        <begin position="102"/>
        <end position="113"/>
    </location>
</feature>
<dbReference type="PANTHER" id="PTHR33406">
    <property type="entry name" value="MEMBRANE PROTEIN MJ1562-RELATED"/>
    <property type="match status" value="1"/>
</dbReference>
<gene>
    <name evidence="10" type="ORF">RFI_13302</name>
</gene>
<reference evidence="10 11" key="1">
    <citation type="journal article" date="2013" name="Curr. Biol.">
        <title>The Genome of the Foraminiferan Reticulomyxa filosa.</title>
        <authorList>
            <person name="Glockner G."/>
            <person name="Hulsmann N."/>
            <person name="Schleicher M."/>
            <person name="Noegel A.A."/>
            <person name="Eichinger L."/>
            <person name="Gallinger C."/>
            <person name="Pawlowski J."/>
            <person name="Sierra R."/>
            <person name="Euteneuer U."/>
            <person name="Pillet L."/>
            <person name="Moustafa A."/>
            <person name="Platzer M."/>
            <person name="Groth M."/>
            <person name="Szafranski K."/>
            <person name="Schliwa M."/>
        </authorList>
    </citation>
    <scope>NUCLEOTIDE SEQUENCE [LARGE SCALE GENOMIC DNA]</scope>
</reference>
<dbReference type="AlphaFoldDB" id="X6ND46"/>
<evidence type="ECO:0000256" key="7">
    <source>
        <dbReference type="SAM" id="MobiDB-lite"/>
    </source>
</evidence>
<feature type="compositionally biased region" description="Basic and acidic residues" evidence="7">
    <location>
        <begin position="20"/>
        <end position="41"/>
    </location>
</feature>
<keyword evidence="3" id="KW-1003">Cell membrane</keyword>
<feature type="region of interest" description="Disordered" evidence="7">
    <location>
        <begin position="1"/>
        <end position="116"/>
    </location>
</feature>
<feature type="non-terminal residue" evidence="10">
    <location>
        <position position="1"/>
    </location>
</feature>
<dbReference type="InterPro" id="IPR050545">
    <property type="entry name" value="Mycobact_MmpL"/>
</dbReference>
<keyword evidence="6 8" id="KW-0472">Membrane</keyword>
<feature type="compositionally biased region" description="Basic and acidic residues" evidence="7">
    <location>
        <begin position="67"/>
        <end position="86"/>
    </location>
</feature>
<keyword evidence="11" id="KW-1185">Reference proteome</keyword>
<feature type="transmembrane region" description="Helical" evidence="8">
    <location>
        <begin position="142"/>
        <end position="167"/>
    </location>
</feature>
<dbReference type="Pfam" id="PF03176">
    <property type="entry name" value="MMPL"/>
    <property type="match status" value="1"/>
</dbReference>
<dbReference type="PANTHER" id="PTHR33406:SF6">
    <property type="entry name" value="MEMBRANE PROTEIN YDGH-RELATED"/>
    <property type="match status" value="1"/>
</dbReference>
<dbReference type="EMBL" id="ASPP01009647">
    <property type="protein sequence ID" value="ETO23866.1"/>
    <property type="molecule type" value="Genomic_DNA"/>
</dbReference>
<feature type="transmembrane region" description="Helical" evidence="8">
    <location>
        <begin position="350"/>
        <end position="369"/>
    </location>
</feature>
<dbReference type="GO" id="GO:0005886">
    <property type="term" value="C:plasma membrane"/>
    <property type="evidence" value="ECO:0007669"/>
    <property type="project" value="UniProtKB-SubCell"/>
</dbReference>
<accession>X6ND46</accession>
<sequence length="563" mass="64262">QQQQQQQQQSTELVAAKQNDINEHKEEHDAHAHARAMDEKKSHHTRRRRRTESDPDNNNNNNVATTRGDDRIEEITQTDVHDEKEQSTTINNNNNNNNNNNDNDDDDDDDDDVFTPFSMDERYDLTSTLHLKYPRPNMFDKCYYQCGVYSTLFPVSVCIIILIYALMLPVALVSTSSKTQYNQNLELPRNGPHYDVKSDIQRAFYPGTISSWNVLIPNPLEEWVTNWTYVHDTAFIMKSIQSNLSETPWKIKYVDGVSVVSNTYLDTEVRYNSYITSEIYQTTIRNLVSQSKHESYFLLFTHADPFGVECKHVVNHLRNLLDRYCDGSYTPSNLTYDCYLKLVQTLPDCLFLSMLVEFVIAGVLFRSVLLPCRLLCTIVITLSFVFGVAVLIYQHGALDWLHLQMFQSEDGLAWIIPLVTVTLLLGLSVDYDFFFYGKFNEFVSNGENTRHAIVRAAYRTGTVITSAGAIMGLAFGALWFSSIEALNQAALIIVVEIFTDTFLVRTLLVPAMLSLTTNVVWHPTLRKKCCTYLARLGLSAEDDATNMTDAHDQEQVALLVPKT</sequence>
<comment type="subcellular location">
    <subcellularLocation>
        <location evidence="1">Cell membrane</location>
        <topology evidence="1">Multi-pass membrane protein</topology>
    </subcellularLocation>
</comment>
<proteinExistence type="inferred from homology"/>
<dbReference type="Proteomes" id="UP000023152">
    <property type="component" value="Unassembled WGS sequence"/>
</dbReference>
<evidence type="ECO:0000256" key="3">
    <source>
        <dbReference type="ARBA" id="ARBA00022475"/>
    </source>
</evidence>
<protein>
    <submittedName>
        <fullName evidence="10">Drug exporter of the RND superfamily-like protein</fullName>
    </submittedName>
</protein>
<evidence type="ECO:0000256" key="5">
    <source>
        <dbReference type="ARBA" id="ARBA00022989"/>
    </source>
</evidence>
<comment type="similarity">
    <text evidence="2">Belongs to the resistance-nodulation-cell division (RND) (TC 2.A.6) family. MmpL subfamily.</text>
</comment>
<evidence type="ECO:0000256" key="2">
    <source>
        <dbReference type="ARBA" id="ARBA00010157"/>
    </source>
</evidence>
<evidence type="ECO:0000256" key="1">
    <source>
        <dbReference type="ARBA" id="ARBA00004651"/>
    </source>
</evidence>
<feature type="domain" description="Membrane transport protein MMPL" evidence="9">
    <location>
        <begin position="353"/>
        <end position="524"/>
    </location>
</feature>
<feature type="compositionally biased region" description="Low complexity" evidence="7">
    <location>
        <begin position="91"/>
        <end position="101"/>
    </location>
</feature>
<evidence type="ECO:0000313" key="11">
    <source>
        <dbReference type="Proteomes" id="UP000023152"/>
    </source>
</evidence>
<dbReference type="Gene3D" id="1.20.1640.10">
    <property type="entry name" value="Multidrug efflux transporter AcrB transmembrane domain"/>
    <property type="match status" value="1"/>
</dbReference>
<feature type="transmembrane region" description="Helical" evidence="8">
    <location>
        <begin position="456"/>
        <end position="480"/>
    </location>
</feature>
<comment type="caution">
    <text evidence="10">The sequence shown here is derived from an EMBL/GenBank/DDBJ whole genome shotgun (WGS) entry which is preliminary data.</text>
</comment>
<dbReference type="InterPro" id="IPR004869">
    <property type="entry name" value="MMPL_dom"/>
</dbReference>
<organism evidence="10 11">
    <name type="scientific">Reticulomyxa filosa</name>
    <dbReference type="NCBI Taxonomy" id="46433"/>
    <lineage>
        <taxon>Eukaryota</taxon>
        <taxon>Sar</taxon>
        <taxon>Rhizaria</taxon>
        <taxon>Retaria</taxon>
        <taxon>Foraminifera</taxon>
        <taxon>Monothalamids</taxon>
        <taxon>Reticulomyxidae</taxon>
        <taxon>Reticulomyxa</taxon>
    </lineage>
</organism>
<evidence type="ECO:0000259" key="9">
    <source>
        <dbReference type="Pfam" id="PF03176"/>
    </source>
</evidence>
<feature type="transmembrane region" description="Helical" evidence="8">
    <location>
        <begin position="413"/>
        <end position="435"/>
    </location>
</feature>
<evidence type="ECO:0000313" key="10">
    <source>
        <dbReference type="EMBL" id="ETO23866.1"/>
    </source>
</evidence>